<keyword evidence="1" id="KW-0812">Transmembrane</keyword>
<keyword evidence="1" id="KW-1133">Transmembrane helix</keyword>
<evidence type="ECO:0000313" key="3">
    <source>
        <dbReference type="Proteomes" id="UP000659697"/>
    </source>
</evidence>
<feature type="transmembrane region" description="Helical" evidence="1">
    <location>
        <begin position="14"/>
        <end position="38"/>
    </location>
</feature>
<accession>A0ABQ3KUB0</accession>
<name>A0ABQ3KUB0_9ALTE</name>
<dbReference type="RefSeq" id="WP_189430076.1">
    <property type="nucleotide sequence ID" value="NZ_BNAO01000001.1"/>
</dbReference>
<dbReference type="EMBL" id="BNAO01000001">
    <property type="protein sequence ID" value="GHG61648.1"/>
    <property type="molecule type" value="Genomic_DNA"/>
</dbReference>
<organism evidence="2 3">
    <name type="scientific">Alishewanella longhuensis</name>
    <dbReference type="NCBI Taxonomy" id="1091037"/>
    <lineage>
        <taxon>Bacteria</taxon>
        <taxon>Pseudomonadati</taxon>
        <taxon>Pseudomonadota</taxon>
        <taxon>Gammaproteobacteria</taxon>
        <taxon>Alteromonadales</taxon>
        <taxon>Alteromonadaceae</taxon>
        <taxon>Alishewanella</taxon>
    </lineage>
</organism>
<keyword evidence="3" id="KW-1185">Reference proteome</keyword>
<comment type="caution">
    <text evidence="2">The sequence shown here is derived from an EMBL/GenBank/DDBJ whole genome shotgun (WGS) entry which is preliminary data.</text>
</comment>
<evidence type="ECO:0000256" key="1">
    <source>
        <dbReference type="SAM" id="Phobius"/>
    </source>
</evidence>
<keyword evidence="1" id="KW-0472">Membrane</keyword>
<evidence type="ECO:0000313" key="2">
    <source>
        <dbReference type="EMBL" id="GHG61648.1"/>
    </source>
</evidence>
<gene>
    <name evidence="2" type="ORF">GCM10010919_06330</name>
</gene>
<sequence>MTTKQQHKKHTNRYWFSAAALGVLCVALISVVTFIWLVQPVFSVPWRSYSVELLPDQAYQRNVLWQASQKQHPSLATHLAVLPLKQSSELSVPSLGIFHIPARYEPNFCTGDQVLLKYGQQQSQGILRLKIAAGEGQQHAQFGIELSDVTRHNHPTLDKVSMRLQRLSYQPGDWQTVRCSAIK</sequence>
<reference evidence="3" key="1">
    <citation type="journal article" date="2019" name="Int. J. Syst. Evol. Microbiol.">
        <title>The Global Catalogue of Microorganisms (GCM) 10K type strain sequencing project: providing services to taxonomists for standard genome sequencing and annotation.</title>
        <authorList>
            <consortium name="The Broad Institute Genomics Platform"/>
            <consortium name="The Broad Institute Genome Sequencing Center for Infectious Disease"/>
            <person name="Wu L."/>
            <person name="Ma J."/>
        </authorList>
    </citation>
    <scope>NUCLEOTIDE SEQUENCE [LARGE SCALE GENOMIC DNA]</scope>
    <source>
        <strain evidence="3">CGMCC 1.7003</strain>
    </source>
</reference>
<protein>
    <submittedName>
        <fullName evidence="2">Uncharacterized protein</fullName>
    </submittedName>
</protein>
<proteinExistence type="predicted"/>
<dbReference type="Proteomes" id="UP000659697">
    <property type="component" value="Unassembled WGS sequence"/>
</dbReference>